<feature type="compositionally biased region" description="Low complexity" evidence="1">
    <location>
        <begin position="97"/>
        <end position="108"/>
    </location>
</feature>
<feature type="compositionally biased region" description="Basic and acidic residues" evidence="1">
    <location>
        <begin position="149"/>
        <end position="168"/>
    </location>
</feature>
<protein>
    <submittedName>
        <fullName evidence="2">Predicted protein</fullName>
    </submittedName>
</protein>
<sequence>MANHKSSLRDQLLSNSPDPIKSSILRESDMAWNLQSSGSLSSSSIEGSITSPLRISKRNSPGPVIARQHVHNNNLVSKSPFESQIATPSTSSNRLVPIPITSPTSSPSQRVSGEKRPRPSSLYEQTEDENERPFALKRERRQSHGFQDLNEKEPVTKSPFELRQRTSSEARPSSSPIPAPLTRTPLASFATSTTSVQPRASFSVYPPPAMSPGPSPGCSSLVSKRLHGPHPSFGGNRERRKTVGFDERCDVVEFDLEEETDDEDDDAPGIWRITRVRK</sequence>
<reference evidence="2 3" key="1">
    <citation type="journal article" date="2008" name="Nature">
        <title>The genome of Laccaria bicolor provides insights into mycorrhizal symbiosis.</title>
        <authorList>
            <person name="Martin F."/>
            <person name="Aerts A."/>
            <person name="Ahren D."/>
            <person name="Brun A."/>
            <person name="Danchin E.G.J."/>
            <person name="Duchaussoy F."/>
            <person name="Gibon J."/>
            <person name="Kohler A."/>
            <person name="Lindquist E."/>
            <person name="Pereda V."/>
            <person name="Salamov A."/>
            <person name="Shapiro H.J."/>
            <person name="Wuyts J."/>
            <person name="Blaudez D."/>
            <person name="Buee M."/>
            <person name="Brokstein P."/>
            <person name="Canbaeck B."/>
            <person name="Cohen D."/>
            <person name="Courty P.E."/>
            <person name="Coutinho P.M."/>
            <person name="Delaruelle C."/>
            <person name="Detter J.C."/>
            <person name="Deveau A."/>
            <person name="DiFazio S."/>
            <person name="Duplessis S."/>
            <person name="Fraissinet-Tachet L."/>
            <person name="Lucic E."/>
            <person name="Frey-Klett P."/>
            <person name="Fourrey C."/>
            <person name="Feussner I."/>
            <person name="Gay G."/>
            <person name="Grimwood J."/>
            <person name="Hoegger P.J."/>
            <person name="Jain P."/>
            <person name="Kilaru S."/>
            <person name="Labbe J."/>
            <person name="Lin Y.C."/>
            <person name="Legue V."/>
            <person name="Le Tacon F."/>
            <person name="Marmeisse R."/>
            <person name="Melayah D."/>
            <person name="Montanini B."/>
            <person name="Muratet M."/>
            <person name="Nehls U."/>
            <person name="Niculita-Hirzel H."/>
            <person name="Oudot-Le Secq M.P."/>
            <person name="Peter M."/>
            <person name="Quesneville H."/>
            <person name="Rajashekar B."/>
            <person name="Reich M."/>
            <person name="Rouhier N."/>
            <person name="Schmutz J."/>
            <person name="Yin T."/>
            <person name="Chalot M."/>
            <person name="Henrissat B."/>
            <person name="Kuees U."/>
            <person name="Lucas S."/>
            <person name="Van de Peer Y."/>
            <person name="Podila G.K."/>
            <person name="Polle A."/>
            <person name="Pukkila P.J."/>
            <person name="Richardson P.M."/>
            <person name="Rouze P."/>
            <person name="Sanders I.R."/>
            <person name="Stajich J.E."/>
            <person name="Tunlid A."/>
            <person name="Tuskan G."/>
            <person name="Grigoriev I.V."/>
        </authorList>
    </citation>
    <scope>NUCLEOTIDE SEQUENCE [LARGE SCALE GENOMIC DNA]</scope>
    <source>
        <strain evidence="3">S238N-H82 / ATCC MYA-4686</strain>
    </source>
</reference>
<evidence type="ECO:0000313" key="2">
    <source>
        <dbReference type="EMBL" id="EDR04191.1"/>
    </source>
</evidence>
<proteinExistence type="predicted"/>
<dbReference type="RefSeq" id="XP_001885082.1">
    <property type="nucleotide sequence ID" value="XM_001885047.1"/>
</dbReference>
<dbReference type="KEGG" id="lbc:LACBIDRAFT_330802"/>
<feature type="compositionally biased region" description="Low complexity" evidence="1">
    <location>
        <begin position="36"/>
        <end position="51"/>
    </location>
</feature>
<dbReference type="AlphaFoldDB" id="B0DMI4"/>
<dbReference type="GeneID" id="6080811"/>
<accession>B0DMI4</accession>
<feature type="region of interest" description="Disordered" evidence="1">
    <location>
        <begin position="1"/>
        <end position="21"/>
    </location>
</feature>
<dbReference type="EMBL" id="DS547119">
    <property type="protein sequence ID" value="EDR04191.1"/>
    <property type="molecule type" value="Genomic_DNA"/>
</dbReference>
<name>B0DMI4_LACBS</name>
<dbReference type="HOGENOM" id="CLU_997708_0_0_1"/>
<feature type="region of interest" description="Disordered" evidence="1">
    <location>
        <begin position="35"/>
        <end position="185"/>
    </location>
</feature>
<feature type="region of interest" description="Disordered" evidence="1">
    <location>
        <begin position="205"/>
        <end position="239"/>
    </location>
</feature>
<dbReference type="Proteomes" id="UP000001194">
    <property type="component" value="Unassembled WGS sequence"/>
</dbReference>
<feature type="compositionally biased region" description="Pro residues" evidence="1">
    <location>
        <begin position="205"/>
        <end position="215"/>
    </location>
</feature>
<dbReference type="STRING" id="486041.B0DMI4"/>
<feature type="compositionally biased region" description="Polar residues" evidence="1">
    <location>
        <begin position="71"/>
        <end position="94"/>
    </location>
</feature>
<keyword evidence="3" id="KW-1185">Reference proteome</keyword>
<dbReference type="InParanoid" id="B0DMI4"/>
<evidence type="ECO:0000256" key="1">
    <source>
        <dbReference type="SAM" id="MobiDB-lite"/>
    </source>
</evidence>
<evidence type="ECO:0000313" key="3">
    <source>
        <dbReference type="Proteomes" id="UP000001194"/>
    </source>
</evidence>
<organism evidence="3">
    <name type="scientific">Laccaria bicolor (strain S238N-H82 / ATCC MYA-4686)</name>
    <name type="common">Bicoloured deceiver</name>
    <name type="synonym">Laccaria laccata var. bicolor</name>
    <dbReference type="NCBI Taxonomy" id="486041"/>
    <lineage>
        <taxon>Eukaryota</taxon>
        <taxon>Fungi</taxon>
        <taxon>Dikarya</taxon>
        <taxon>Basidiomycota</taxon>
        <taxon>Agaricomycotina</taxon>
        <taxon>Agaricomycetes</taxon>
        <taxon>Agaricomycetidae</taxon>
        <taxon>Agaricales</taxon>
        <taxon>Agaricineae</taxon>
        <taxon>Hydnangiaceae</taxon>
        <taxon>Laccaria</taxon>
    </lineage>
</organism>
<dbReference type="OrthoDB" id="2665636at2759"/>
<gene>
    <name evidence="2" type="ORF">LACBIDRAFT_330802</name>
</gene>